<keyword evidence="3" id="KW-1185">Reference proteome</keyword>
<organism evidence="2 3">
    <name type="scientific">Alkalibaculum bacchi</name>
    <dbReference type="NCBI Taxonomy" id="645887"/>
    <lineage>
        <taxon>Bacteria</taxon>
        <taxon>Bacillati</taxon>
        <taxon>Bacillota</taxon>
        <taxon>Clostridia</taxon>
        <taxon>Eubacteriales</taxon>
        <taxon>Eubacteriaceae</taxon>
        <taxon>Alkalibaculum</taxon>
    </lineage>
</organism>
<dbReference type="AlphaFoldDB" id="A0A366I3Y2"/>
<keyword evidence="2" id="KW-0378">Hydrolase</keyword>
<dbReference type="Pfam" id="PF13391">
    <property type="entry name" value="HNH_2"/>
    <property type="match status" value="1"/>
</dbReference>
<sequence>MKYQSWFDEISTTKINKQNGQVKIYKLVLLLCMLDRGMYDWYKPVRAEEIALRFYRYLTDNDRIRDISFGDKGKEKLIHTYNQGEIIRLIINNPMKYWGSSNNRYTHARYKSGVFWIDISIDPEDYSHVYHMTRELCLTRIEKETNIPFDTKIDLYDEYVYLQNEVQNEKVAETEKESIILTRLSQGKFRNRLFERYGSCIMCGIEHRDLLIASHIKPWKDSNNQERLDVENGFILCPNHDKLFDRGFITFKDGGEVIVSNRIVGDVPRLSISDKILCNLSYGNMEYLEWHRDEIFEV</sequence>
<reference evidence="2 3" key="1">
    <citation type="submission" date="2018-06" db="EMBL/GenBank/DDBJ databases">
        <title>Genomic Encyclopedia of Type Strains, Phase IV (KMG-IV): sequencing the most valuable type-strain genomes for metagenomic binning, comparative biology and taxonomic classification.</title>
        <authorList>
            <person name="Goeker M."/>
        </authorList>
    </citation>
    <scope>NUCLEOTIDE SEQUENCE [LARGE SCALE GENOMIC DNA]</scope>
    <source>
        <strain evidence="2 3">DSM 22112</strain>
    </source>
</reference>
<dbReference type="RefSeq" id="WP_170128269.1">
    <property type="nucleotide sequence ID" value="NZ_QNRX01000013.1"/>
</dbReference>
<keyword evidence="2" id="KW-0255">Endonuclease</keyword>
<dbReference type="InterPro" id="IPR003615">
    <property type="entry name" value="HNH_nuc"/>
</dbReference>
<keyword evidence="2" id="KW-0540">Nuclease</keyword>
<comment type="caution">
    <text evidence="2">The sequence shown here is derived from an EMBL/GenBank/DDBJ whole genome shotgun (WGS) entry which is preliminary data.</text>
</comment>
<dbReference type="EMBL" id="QNRX01000013">
    <property type="protein sequence ID" value="RBP61857.1"/>
    <property type="molecule type" value="Genomic_DNA"/>
</dbReference>
<evidence type="ECO:0000259" key="1">
    <source>
        <dbReference type="Pfam" id="PF13391"/>
    </source>
</evidence>
<protein>
    <submittedName>
        <fullName evidence="2">HNH endonuclease</fullName>
    </submittedName>
</protein>
<accession>A0A366I3Y2</accession>
<dbReference type="GO" id="GO:0004519">
    <property type="term" value="F:endonuclease activity"/>
    <property type="evidence" value="ECO:0007669"/>
    <property type="project" value="UniProtKB-KW"/>
</dbReference>
<evidence type="ECO:0000313" key="2">
    <source>
        <dbReference type="EMBL" id="RBP61857.1"/>
    </source>
</evidence>
<name>A0A366I3Y2_9FIRM</name>
<dbReference type="Proteomes" id="UP000253490">
    <property type="component" value="Unassembled WGS sequence"/>
</dbReference>
<proteinExistence type="predicted"/>
<feature type="domain" description="HNH nuclease" evidence="1">
    <location>
        <begin position="200"/>
        <end position="252"/>
    </location>
</feature>
<gene>
    <name evidence="2" type="ORF">DES36_11375</name>
</gene>
<evidence type="ECO:0000313" key="3">
    <source>
        <dbReference type="Proteomes" id="UP000253490"/>
    </source>
</evidence>